<protein>
    <recommendedName>
        <fullName evidence="3">Transposase</fullName>
    </recommendedName>
</protein>
<sequence>MLRRVEDDERFLHSIVFSDESTFHVTDSINTRNYRILGSENSHASLEQVYDNPNIKFFASSVKRKYFFFMRVTITNISCLYILQQCLNFQLEDDQEGHIQFQQDGAPSHFLGEVLESLNNRRWIGRATPIAWPAKN</sequence>
<proteinExistence type="predicted"/>
<dbReference type="Gene3D" id="3.30.420.10">
    <property type="entry name" value="Ribonuclease H-like superfamily/Ribonuclease H"/>
    <property type="match status" value="1"/>
</dbReference>
<evidence type="ECO:0000313" key="2">
    <source>
        <dbReference type="Proteomes" id="UP001159363"/>
    </source>
</evidence>
<reference evidence="1 2" key="1">
    <citation type="submission" date="2023-02" db="EMBL/GenBank/DDBJ databases">
        <title>LHISI_Scaffold_Assembly.</title>
        <authorList>
            <person name="Stuart O.P."/>
            <person name="Cleave R."/>
            <person name="Magrath M.J.L."/>
            <person name="Mikheyev A.S."/>
        </authorList>
    </citation>
    <scope>NUCLEOTIDE SEQUENCE [LARGE SCALE GENOMIC DNA]</scope>
    <source>
        <strain evidence="1">Daus_M_001</strain>
        <tissue evidence="1">Leg muscle</tissue>
    </source>
</reference>
<feature type="non-terminal residue" evidence="1">
    <location>
        <position position="136"/>
    </location>
</feature>
<dbReference type="PANTHER" id="PTHR47326">
    <property type="entry name" value="TRANSPOSABLE ELEMENT TC3 TRANSPOSASE-LIKE PROTEIN"/>
    <property type="match status" value="1"/>
</dbReference>
<comment type="caution">
    <text evidence="1">The sequence shown here is derived from an EMBL/GenBank/DDBJ whole genome shotgun (WGS) entry which is preliminary data.</text>
</comment>
<keyword evidence="2" id="KW-1185">Reference proteome</keyword>
<name>A0ABQ9HYJ0_9NEOP</name>
<gene>
    <name evidence="1" type="ORF">PR048_008357</name>
</gene>
<evidence type="ECO:0000313" key="1">
    <source>
        <dbReference type="EMBL" id="KAJ8888863.1"/>
    </source>
</evidence>
<accession>A0ABQ9HYJ0</accession>
<evidence type="ECO:0008006" key="3">
    <source>
        <dbReference type="Google" id="ProtNLM"/>
    </source>
</evidence>
<dbReference type="EMBL" id="JARBHB010000003">
    <property type="protein sequence ID" value="KAJ8888863.1"/>
    <property type="molecule type" value="Genomic_DNA"/>
</dbReference>
<dbReference type="PANTHER" id="PTHR47326:SF1">
    <property type="entry name" value="HTH PSQ-TYPE DOMAIN-CONTAINING PROTEIN"/>
    <property type="match status" value="1"/>
</dbReference>
<organism evidence="1 2">
    <name type="scientific">Dryococelus australis</name>
    <dbReference type="NCBI Taxonomy" id="614101"/>
    <lineage>
        <taxon>Eukaryota</taxon>
        <taxon>Metazoa</taxon>
        <taxon>Ecdysozoa</taxon>
        <taxon>Arthropoda</taxon>
        <taxon>Hexapoda</taxon>
        <taxon>Insecta</taxon>
        <taxon>Pterygota</taxon>
        <taxon>Neoptera</taxon>
        <taxon>Polyneoptera</taxon>
        <taxon>Phasmatodea</taxon>
        <taxon>Verophasmatodea</taxon>
        <taxon>Anareolatae</taxon>
        <taxon>Phasmatidae</taxon>
        <taxon>Eurycanthinae</taxon>
        <taxon>Dryococelus</taxon>
    </lineage>
</organism>
<dbReference type="Proteomes" id="UP001159363">
    <property type="component" value="Chromosome 3"/>
</dbReference>
<dbReference type="InterPro" id="IPR036397">
    <property type="entry name" value="RNaseH_sf"/>
</dbReference>